<feature type="domain" description="MIR" evidence="3">
    <location>
        <begin position="66"/>
        <end position="124"/>
    </location>
</feature>
<evidence type="ECO:0000259" key="3">
    <source>
        <dbReference type="PROSITE" id="PS50919"/>
    </source>
</evidence>
<gene>
    <name evidence="4" type="ORF">MICPUN_78474</name>
</gene>
<dbReference type="CDD" id="cd23294">
    <property type="entry name" value="beta-trefoil_MIR_AtSDF2-like"/>
    <property type="match status" value="1"/>
</dbReference>
<evidence type="ECO:0000256" key="1">
    <source>
        <dbReference type="ARBA" id="ARBA00022729"/>
    </source>
</evidence>
<dbReference type="Pfam" id="PF02815">
    <property type="entry name" value="MIR"/>
    <property type="match status" value="1"/>
</dbReference>
<organism evidence="4 5">
    <name type="scientific">Micromonas commoda (strain RCC299 / NOUM17 / CCMP2709)</name>
    <name type="common">Picoplanktonic green alga</name>
    <dbReference type="NCBI Taxonomy" id="296587"/>
    <lineage>
        <taxon>Eukaryota</taxon>
        <taxon>Viridiplantae</taxon>
        <taxon>Chlorophyta</taxon>
        <taxon>Mamiellophyceae</taxon>
        <taxon>Mamiellales</taxon>
        <taxon>Mamiellaceae</taxon>
        <taxon>Micromonas</taxon>
    </lineage>
</organism>
<dbReference type="FunCoup" id="C1E0L5">
    <property type="interactions" value="1617"/>
</dbReference>
<feature type="domain" description="MIR" evidence="3">
    <location>
        <begin position="4"/>
        <end position="58"/>
    </location>
</feature>
<evidence type="ECO:0000256" key="2">
    <source>
        <dbReference type="ARBA" id="ARBA00022737"/>
    </source>
</evidence>
<keyword evidence="2" id="KW-0677">Repeat</keyword>
<dbReference type="KEGG" id="mis:MICPUN_78474"/>
<dbReference type="Gene3D" id="2.80.10.50">
    <property type="match status" value="1"/>
</dbReference>
<dbReference type="AlphaFoldDB" id="C1E0L5"/>
<proteinExistence type="predicted"/>
<dbReference type="PANTHER" id="PTHR46809:SF2">
    <property type="entry name" value="GH21273P"/>
    <property type="match status" value="1"/>
</dbReference>
<feature type="domain" description="MIR" evidence="3">
    <location>
        <begin position="126"/>
        <end position="180"/>
    </location>
</feature>
<dbReference type="RefSeq" id="XP_002499581.1">
    <property type="nucleotide sequence ID" value="XM_002499535.1"/>
</dbReference>
<dbReference type="Proteomes" id="UP000002009">
    <property type="component" value="Chromosome 2"/>
</dbReference>
<dbReference type="OrthoDB" id="5588846at2759"/>
<evidence type="ECO:0000313" key="4">
    <source>
        <dbReference type="EMBL" id="ACO60839.1"/>
    </source>
</evidence>
<dbReference type="GeneID" id="8241258"/>
<protein>
    <recommendedName>
        <fullName evidence="3">MIR domain-containing protein</fullName>
    </recommendedName>
</protein>
<dbReference type="SMART" id="SM00472">
    <property type="entry name" value="MIR"/>
    <property type="match status" value="3"/>
</dbReference>
<name>C1E0L5_MICCC</name>
<dbReference type="OMA" id="NYWRAME"/>
<reference evidence="4 5" key="1">
    <citation type="journal article" date="2009" name="Science">
        <title>Green evolution and dynamic adaptations revealed by genomes of the marine picoeukaryotes Micromonas.</title>
        <authorList>
            <person name="Worden A.Z."/>
            <person name="Lee J.H."/>
            <person name="Mock T."/>
            <person name="Rouze P."/>
            <person name="Simmons M.P."/>
            <person name="Aerts A.L."/>
            <person name="Allen A.E."/>
            <person name="Cuvelier M.L."/>
            <person name="Derelle E."/>
            <person name="Everett M.V."/>
            <person name="Foulon E."/>
            <person name="Grimwood J."/>
            <person name="Gundlach H."/>
            <person name="Henrissat B."/>
            <person name="Napoli C."/>
            <person name="McDonald S.M."/>
            <person name="Parker M.S."/>
            <person name="Rombauts S."/>
            <person name="Salamov A."/>
            <person name="Von Dassow P."/>
            <person name="Badger J.H."/>
            <person name="Coutinho P.M."/>
            <person name="Demir E."/>
            <person name="Dubchak I."/>
            <person name="Gentemann C."/>
            <person name="Eikrem W."/>
            <person name="Gready J.E."/>
            <person name="John U."/>
            <person name="Lanier W."/>
            <person name="Lindquist E.A."/>
            <person name="Lucas S."/>
            <person name="Mayer K.F."/>
            <person name="Moreau H."/>
            <person name="Not F."/>
            <person name="Otillar R."/>
            <person name="Panaud O."/>
            <person name="Pangilinan J."/>
            <person name="Paulsen I."/>
            <person name="Piegu B."/>
            <person name="Poliakov A."/>
            <person name="Robbens S."/>
            <person name="Schmutz J."/>
            <person name="Toulza E."/>
            <person name="Wyss T."/>
            <person name="Zelensky A."/>
            <person name="Zhou K."/>
            <person name="Armbrust E.V."/>
            <person name="Bhattacharya D."/>
            <person name="Goodenough U.W."/>
            <person name="Van de Peer Y."/>
            <person name="Grigoriev I.V."/>
        </authorList>
    </citation>
    <scope>NUCLEOTIDE SEQUENCE [LARGE SCALE GENOMIC DNA]</scope>
    <source>
        <strain evidence="5">RCC299 / NOUM17</strain>
    </source>
</reference>
<accession>C1E0L5</accession>
<keyword evidence="1" id="KW-0732">Signal</keyword>
<dbReference type="SUPFAM" id="SSF82109">
    <property type="entry name" value="MIR domain"/>
    <property type="match status" value="1"/>
</dbReference>
<dbReference type="InterPro" id="IPR036300">
    <property type="entry name" value="MIR_dom_sf"/>
</dbReference>
<sequence>MPDFSFVTCGSTIKLQHASTKAKLHSHEITYGSGSGQQSVTGFPKPNDSNSYWTVEAKHGERCVLGVPLQNGHRFRLMHANTRKWLHSHLHQSPITGNQEVSCFGEGPKGDEGNVDDDWILETSNPKGWVRDEKIRLRHASTGKYLHSHKQKYGRPIAGQFEVCAVQGKDSNNLWFAAEGIYMPIDEEEMAAQGKKDEL</sequence>
<dbReference type="InterPro" id="IPR016093">
    <property type="entry name" value="MIR_motif"/>
</dbReference>
<dbReference type="STRING" id="296587.C1E0L5"/>
<evidence type="ECO:0000313" key="5">
    <source>
        <dbReference type="Proteomes" id="UP000002009"/>
    </source>
</evidence>
<dbReference type="PANTHER" id="PTHR46809">
    <property type="entry name" value="STROMAL CELL-DERIVED FACTOR 2-LIKE PROTEIN"/>
    <property type="match status" value="1"/>
</dbReference>
<dbReference type="PROSITE" id="PS50919">
    <property type="entry name" value="MIR"/>
    <property type="match status" value="3"/>
</dbReference>
<dbReference type="EMBL" id="CP001323">
    <property type="protein sequence ID" value="ACO60839.1"/>
    <property type="molecule type" value="Genomic_DNA"/>
</dbReference>
<dbReference type="eggNOG" id="KOG3358">
    <property type="taxonomic scope" value="Eukaryota"/>
</dbReference>
<dbReference type="InParanoid" id="C1E0L5"/>
<keyword evidence="5" id="KW-1185">Reference proteome</keyword>